<feature type="domain" description="Ketopantoate reductase N-terminal" evidence="11">
    <location>
        <begin position="3"/>
        <end position="145"/>
    </location>
</feature>
<dbReference type="InterPro" id="IPR013328">
    <property type="entry name" value="6PGD_dom2"/>
</dbReference>
<organism evidence="13 14">
    <name type="scientific">Uliginosibacterium paludis</name>
    <dbReference type="NCBI Taxonomy" id="1615952"/>
    <lineage>
        <taxon>Bacteria</taxon>
        <taxon>Pseudomonadati</taxon>
        <taxon>Pseudomonadota</taxon>
        <taxon>Betaproteobacteria</taxon>
        <taxon>Rhodocyclales</taxon>
        <taxon>Zoogloeaceae</taxon>
        <taxon>Uliginosibacterium</taxon>
    </lineage>
</organism>
<sequence>MKIGVMGAGAVGSFYGALLARAGHEVVLIGREAHVAAIRQQGLQLSSQGETHTIPLHADTSPAALVDATLVLCCVKSPDTLQTAREMGPHLAPEARILSLQNGIDNLAALRSLLPHTVSAAVVYAAVGLAGPGQLEHRGGGELVMAGDALDAAGFRAFDDAGIAVRISPAIEEELWSKLVLNCAWNALSAITQIPYRALHAATGIVETMRAVMNECLAVAAAEGVQLDAALWSRIEGIAERMPQQTSSTAQDLARHRRTEIDFINGAILRRADAHGIPVPANRMLHALVKLLEDRPGLPG</sequence>
<reference evidence="13 14" key="1">
    <citation type="submission" date="2024-07" db="EMBL/GenBank/DDBJ databases">
        <title>Uliginosibacterium paludis KCTC:42655.</title>
        <authorList>
            <person name="Kim M.K."/>
        </authorList>
    </citation>
    <scope>NUCLEOTIDE SEQUENCE [LARGE SCALE GENOMIC DNA]</scope>
    <source>
        <strain evidence="13 14">KCTC 42655</strain>
    </source>
</reference>
<dbReference type="SUPFAM" id="SSF48179">
    <property type="entry name" value="6-phosphogluconate dehydrogenase C-terminal domain-like"/>
    <property type="match status" value="1"/>
</dbReference>
<feature type="domain" description="Ketopantoate reductase C-terminal" evidence="12">
    <location>
        <begin position="171"/>
        <end position="293"/>
    </location>
</feature>
<dbReference type="Pfam" id="PF08546">
    <property type="entry name" value="ApbA_C"/>
    <property type="match status" value="1"/>
</dbReference>
<dbReference type="InterPro" id="IPR036291">
    <property type="entry name" value="NAD(P)-bd_dom_sf"/>
</dbReference>
<comment type="function">
    <text evidence="10">Catalyzes the NADPH-dependent reduction of ketopantoate into pantoic acid.</text>
</comment>
<dbReference type="SUPFAM" id="SSF51735">
    <property type="entry name" value="NAD(P)-binding Rossmann-fold domains"/>
    <property type="match status" value="1"/>
</dbReference>
<dbReference type="RefSeq" id="WP_345924114.1">
    <property type="nucleotide sequence ID" value="NZ_JBDIVF010000001.1"/>
</dbReference>
<proteinExistence type="inferred from homology"/>
<dbReference type="InterPro" id="IPR008927">
    <property type="entry name" value="6-PGluconate_DH-like_C_sf"/>
</dbReference>
<dbReference type="InterPro" id="IPR050838">
    <property type="entry name" value="Ketopantoate_reductase"/>
</dbReference>
<accession>A0ABV2CM92</accession>
<keyword evidence="7 10" id="KW-0560">Oxidoreductase</keyword>
<keyword evidence="14" id="KW-1185">Reference proteome</keyword>
<dbReference type="EMBL" id="JBEWLZ010000002">
    <property type="protein sequence ID" value="MET1489020.1"/>
    <property type="molecule type" value="Genomic_DNA"/>
</dbReference>
<dbReference type="InterPro" id="IPR003710">
    <property type="entry name" value="ApbA"/>
</dbReference>
<evidence type="ECO:0000256" key="10">
    <source>
        <dbReference type="RuleBase" id="RU362068"/>
    </source>
</evidence>
<dbReference type="PANTHER" id="PTHR43765:SF2">
    <property type="entry name" value="2-DEHYDROPANTOATE 2-REDUCTASE"/>
    <property type="match status" value="1"/>
</dbReference>
<evidence type="ECO:0000256" key="7">
    <source>
        <dbReference type="ARBA" id="ARBA00023002"/>
    </source>
</evidence>
<dbReference type="NCBIfam" id="TIGR00745">
    <property type="entry name" value="apbA_panE"/>
    <property type="match status" value="1"/>
</dbReference>
<evidence type="ECO:0000256" key="6">
    <source>
        <dbReference type="ARBA" id="ARBA00022857"/>
    </source>
</evidence>
<keyword evidence="6 10" id="KW-0521">NADP</keyword>
<evidence type="ECO:0000313" key="13">
    <source>
        <dbReference type="EMBL" id="MET1489020.1"/>
    </source>
</evidence>
<dbReference type="InterPro" id="IPR013752">
    <property type="entry name" value="KPA_reductase"/>
</dbReference>
<comment type="similarity">
    <text evidence="2 10">Belongs to the ketopantoate reductase family.</text>
</comment>
<dbReference type="PANTHER" id="PTHR43765">
    <property type="entry name" value="2-DEHYDROPANTOATE 2-REDUCTASE-RELATED"/>
    <property type="match status" value="1"/>
</dbReference>
<evidence type="ECO:0000259" key="11">
    <source>
        <dbReference type="Pfam" id="PF02558"/>
    </source>
</evidence>
<evidence type="ECO:0000256" key="4">
    <source>
        <dbReference type="ARBA" id="ARBA00019465"/>
    </source>
</evidence>
<evidence type="ECO:0000256" key="2">
    <source>
        <dbReference type="ARBA" id="ARBA00007870"/>
    </source>
</evidence>
<dbReference type="InterPro" id="IPR013332">
    <property type="entry name" value="KPR_N"/>
</dbReference>
<evidence type="ECO:0000256" key="8">
    <source>
        <dbReference type="ARBA" id="ARBA00032024"/>
    </source>
</evidence>
<evidence type="ECO:0000256" key="1">
    <source>
        <dbReference type="ARBA" id="ARBA00004994"/>
    </source>
</evidence>
<comment type="caution">
    <text evidence="13">The sequence shown here is derived from an EMBL/GenBank/DDBJ whole genome shotgun (WGS) entry which is preliminary data.</text>
</comment>
<keyword evidence="5 10" id="KW-0566">Pantothenate biosynthesis</keyword>
<comment type="catalytic activity">
    <reaction evidence="9 10">
        <text>(R)-pantoate + NADP(+) = 2-dehydropantoate + NADPH + H(+)</text>
        <dbReference type="Rhea" id="RHEA:16233"/>
        <dbReference type="ChEBI" id="CHEBI:11561"/>
        <dbReference type="ChEBI" id="CHEBI:15378"/>
        <dbReference type="ChEBI" id="CHEBI:15980"/>
        <dbReference type="ChEBI" id="CHEBI:57783"/>
        <dbReference type="ChEBI" id="CHEBI:58349"/>
        <dbReference type="EC" id="1.1.1.169"/>
    </reaction>
</comment>
<dbReference type="Gene3D" id="1.10.1040.10">
    <property type="entry name" value="N-(1-d-carboxylethyl)-l-norvaline Dehydrogenase, domain 2"/>
    <property type="match status" value="1"/>
</dbReference>
<gene>
    <name evidence="13" type="ORF">ABVT11_04225</name>
</gene>
<dbReference type="Gene3D" id="3.40.50.720">
    <property type="entry name" value="NAD(P)-binding Rossmann-like Domain"/>
    <property type="match status" value="1"/>
</dbReference>
<dbReference type="GO" id="GO:0008677">
    <property type="term" value="F:2-dehydropantoate 2-reductase activity"/>
    <property type="evidence" value="ECO:0007669"/>
    <property type="project" value="UniProtKB-EC"/>
</dbReference>
<comment type="pathway">
    <text evidence="1 10">Cofactor biosynthesis; (R)-pantothenate biosynthesis; (R)-pantoate from 3-methyl-2-oxobutanoate: step 2/2.</text>
</comment>
<evidence type="ECO:0000256" key="3">
    <source>
        <dbReference type="ARBA" id="ARBA00013014"/>
    </source>
</evidence>
<evidence type="ECO:0000313" key="14">
    <source>
        <dbReference type="Proteomes" id="UP001548590"/>
    </source>
</evidence>
<evidence type="ECO:0000256" key="9">
    <source>
        <dbReference type="ARBA" id="ARBA00048793"/>
    </source>
</evidence>
<evidence type="ECO:0000259" key="12">
    <source>
        <dbReference type="Pfam" id="PF08546"/>
    </source>
</evidence>
<evidence type="ECO:0000256" key="5">
    <source>
        <dbReference type="ARBA" id="ARBA00022655"/>
    </source>
</evidence>
<protein>
    <recommendedName>
        <fullName evidence="4 10">2-dehydropantoate 2-reductase</fullName>
        <ecNumber evidence="3 10">1.1.1.169</ecNumber>
    </recommendedName>
    <alternativeName>
        <fullName evidence="8 10">Ketopantoate reductase</fullName>
    </alternativeName>
</protein>
<dbReference type="Proteomes" id="UP001548590">
    <property type="component" value="Unassembled WGS sequence"/>
</dbReference>
<dbReference type="EC" id="1.1.1.169" evidence="3 10"/>
<dbReference type="Pfam" id="PF02558">
    <property type="entry name" value="ApbA"/>
    <property type="match status" value="1"/>
</dbReference>
<name>A0ABV2CM92_9RHOO</name>